<evidence type="ECO:0000256" key="1">
    <source>
        <dbReference type="ARBA" id="ARBA00023125"/>
    </source>
</evidence>
<dbReference type="PROSITE" id="PS50935">
    <property type="entry name" value="SSB"/>
    <property type="match status" value="1"/>
</dbReference>
<evidence type="ECO:0000313" key="5">
    <source>
        <dbReference type="Proteomes" id="UP000433493"/>
    </source>
</evidence>
<proteinExistence type="predicted"/>
<dbReference type="OrthoDB" id="4773434at2"/>
<name>A0A7J5BAK3_9MICO</name>
<dbReference type="Proteomes" id="UP000433493">
    <property type="component" value="Unassembled WGS sequence"/>
</dbReference>
<sequence>MAIHTQESLSGFIASEPHLSFTEKGDARLFVKIGQEHYRREDDGSFTQTETTFHDLVAFRKTAERAHQRLAKGDKFVAEGYTHHYDRTDDTGQTVKAEEFIAKKIGHDLARTRYTVDRPRRTQATDSLDAGLEDAALSPGAPRRAPAGATAVGR</sequence>
<evidence type="ECO:0000256" key="2">
    <source>
        <dbReference type="PROSITE-ProRule" id="PRU00252"/>
    </source>
</evidence>
<accession>A0A7J5BAK3</accession>
<keyword evidence="1 2" id="KW-0238">DNA-binding</keyword>
<feature type="compositionally biased region" description="Low complexity" evidence="3">
    <location>
        <begin position="135"/>
        <end position="154"/>
    </location>
</feature>
<dbReference type="EMBL" id="WBKB01000004">
    <property type="protein sequence ID" value="KAB1643073.1"/>
    <property type="molecule type" value="Genomic_DNA"/>
</dbReference>
<comment type="caution">
    <text evidence="4">The sequence shown here is derived from an EMBL/GenBank/DDBJ whole genome shotgun (WGS) entry which is preliminary data.</text>
</comment>
<dbReference type="RefSeq" id="WP_158052124.1">
    <property type="nucleotide sequence ID" value="NZ_WBKB01000004.1"/>
</dbReference>
<dbReference type="CDD" id="cd04496">
    <property type="entry name" value="SSB_OBF"/>
    <property type="match status" value="1"/>
</dbReference>
<dbReference type="GO" id="GO:0003697">
    <property type="term" value="F:single-stranded DNA binding"/>
    <property type="evidence" value="ECO:0007669"/>
    <property type="project" value="InterPro"/>
</dbReference>
<evidence type="ECO:0000256" key="3">
    <source>
        <dbReference type="SAM" id="MobiDB-lite"/>
    </source>
</evidence>
<dbReference type="SUPFAM" id="SSF50249">
    <property type="entry name" value="Nucleic acid-binding proteins"/>
    <property type="match status" value="1"/>
</dbReference>
<dbReference type="Pfam" id="PF00436">
    <property type="entry name" value="SSB"/>
    <property type="match status" value="1"/>
</dbReference>
<protein>
    <submittedName>
        <fullName evidence="4">Single-stranded DNA-binding protein</fullName>
    </submittedName>
</protein>
<dbReference type="AlphaFoldDB" id="A0A7J5BAK3"/>
<gene>
    <name evidence="4" type="ORF">F8O05_07435</name>
</gene>
<feature type="region of interest" description="Disordered" evidence="3">
    <location>
        <begin position="116"/>
        <end position="154"/>
    </location>
</feature>
<reference evidence="4 5" key="1">
    <citation type="submission" date="2019-09" db="EMBL/GenBank/DDBJ databases">
        <title>Phylogeny of genus Pseudoclavibacter and closely related genus.</title>
        <authorList>
            <person name="Li Y."/>
        </authorList>
    </citation>
    <scope>NUCLEOTIDE SEQUENCE [LARGE SCALE GENOMIC DNA]</scope>
    <source>
        <strain evidence="4 5">KCTC 13959</strain>
    </source>
</reference>
<organism evidence="4 5">
    <name type="scientific">Gulosibacter chungangensis</name>
    <dbReference type="NCBI Taxonomy" id="979746"/>
    <lineage>
        <taxon>Bacteria</taxon>
        <taxon>Bacillati</taxon>
        <taxon>Actinomycetota</taxon>
        <taxon>Actinomycetes</taxon>
        <taxon>Micrococcales</taxon>
        <taxon>Microbacteriaceae</taxon>
        <taxon>Gulosibacter</taxon>
    </lineage>
</organism>
<keyword evidence="5" id="KW-1185">Reference proteome</keyword>
<evidence type="ECO:0000313" key="4">
    <source>
        <dbReference type="EMBL" id="KAB1643073.1"/>
    </source>
</evidence>
<dbReference type="Gene3D" id="2.40.50.140">
    <property type="entry name" value="Nucleic acid-binding proteins"/>
    <property type="match status" value="1"/>
</dbReference>
<dbReference type="InterPro" id="IPR000424">
    <property type="entry name" value="Primosome_PriB/ssb"/>
</dbReference>
<dbReference type="InterPro" id="IPR012340">
    <property type="entry name" value="NA-bd_OB-fold"/>
</dbReference>